<feature type="domain" description="Rab3GAP regulatory subunit C-terminal" evidence="7">
    <location>
        <begin position="1050"/>
        <end position="1259"/>
    </location>
</feature>
<keyword evidence="3" id="KW-0343">GTPase activation</keyword>
<dbReference type="PANTHER" id="PTHR12472">
    <property type="entry name" value="RAB3-GAP REGULATORY DOMAIN"/>
    <property type="match status" value="1"/>
</dbReference>
<comment type="similarity">
    <text evidence="2">Belongs to the Rab3-GAP regulatory subunit family.</text>
</comment>
<comment type="caution">
    <text evidence="8">The sequence shown here is derived from an EMBL/GenBank/DDBJ whole genome shotgun (WGS) entry which is preliminary data.</text>
</comment>
<dbReference type="PANTHER" id="PTHR12472:SF0">
    <property type="entry name" value="RAB3 GTPASE-ACTIVATING PROTEIN NON-CATALYTIC SUBUNIT"/>
    <property type="match status" value="1"/>
</dbReference>
<feature type="domain" description="Rab3-GAP regulatory subunit N-terminal" evidence="6">
    <location>
        <begin position="96"/>
        <end position="606"/>
    </location>
</feature>
<keyword evidence="4" id="KW-0963">Cytoplasm</keyword>
<evidence type="ECO:0000256" key="2">
    <source>
        <dbReference type="ARBA" id="ARBA00008153"/>
    </source>
</evidence>
<keyword evidence="9" id="KW-1185">Reference proteome</keyword>
<name>A0A1Y1XLY7_9FUNG</name>
<feature type="compositionally biased region" description="Polar residues" evidence="5">
    <location>
        <begin position="394"/>
        <end position="420"/>
    </location>
</feature>
<feature type="compositionally biased region" description="Low complexity" evidence="5">
    <location>
        <begin position="376"/>
        <end position="389"/>
    </location>
</feature>
<evidence type="ECO:0008006" key="10">
    <source>
        <dbReference type="Google" id="ProtNLM"/>
    </source>
</evidence>
<accession>A0A1Y1XLY7</accession>
<dbReference type="GO" id="GO:0005737">
    <property type="term" value="C:cytoplasm"/>
    <property type="evidence" value="ECO:0007669"/>
    <property type="project" value="UniProtKB-SubCell"/>
</dbReference>
<evidence type="ECO:0000313" key="9">
    <source>
        <dbReference type="Proteomes" id="UP000193944"/>
    </source>
</evidence>
<dbReference type="Pfam" id="PF14656">
    <property type="entry name" value="RAB3GAP2_C"/>
    <property type="match status" value="2"/>
</dbReference>
<feature type="domain" description="Rab3GAP regulatory subunit C-terminal" evidence="7">
    <location>
        <begin position="1263"/>
        <end position="1375"/>
    </location>
</feature>
<dbReference type="Proteomes" id="UP000193944">
    <property type="component" value="Unassembled WGS sequence"/>
</dbReference>
<evidence type="ECO:0000256" key="4">
    <source>
        <dbReference type="ARBA" id="ARBA00022490"/>
    </source>
</evidence>
<dbReference type="OrthoDB" id="360390at2759"/>
<feature type="region of interest" description="Disordered" evidence="5">
    <location>
        <begin position="545"/>
        <end position="564"/>
    </location>
</feature>
<dbReference type="GO" id="GO:0005096">
    <property type="term" value="F:GTPase activator activity"/>
    <property type="evidence" value="ECO:0007669"/>
    <property type="project" value="UniProtKB-KW"/>
</dbReference>
<evidence type="ECO:0000313" key="8">
    <source>
        <dbReference type="EMBL" id="ORX86742.1"/>
    </source>
</evidence>
<evidence type="ECO:0000256" key="5">
    <source>
        <dbReference type="SAM" id="MobiDB-lite"/>
    </source>
</evidence>
<dbReference type="EMBL" id="MCFG01000017">
    <property type="protein sequence ID" value="ORX86742.1"/>
    <property type="molecule type" value="Genomic_DNA"/>
</dbReference>
<evidence type="ECO:0000256" key="3">
    <source>
        <dbReference type="ARBA" id="ARBA00022468"/>
    </source>
</evidence>
<proteinExistence type="inferred from homology"/>
<dbReference type="InterPro" id="IPR032839">
    <property type="entry name" value="RAB3GAP_N"/>
</dbReference>
<comment type="subcellular location">
    <subcellularLocation>
        <location evidence="1">Cytoplasm</location>
    </subcellularLocation>
</comment>
<evidence type="ECO:0000256" key="1">
    <source>
        <dbReference type="ARBA" id="ARBA00004496"/>
    </source>
</evidence>
<organism evidence="8 9">
    <name type="scientific">Anaeromyces robustus</name>
    <dbReference type="NCBI Taxonomy" id="1754192"/>
    <lineage>
        <taxon>Eukaryota</taxon>
        <taxon>Fungi</taxon>
        <taxon>Fungi incertae sedis</taxon>
        <taxon>Chytridiomycota</taxon>
        <taxon>Chytridiomycota incertae sedis</taxon>
        <taxon>Neocallimastigomycetes</taxon>
        <taxon>Neocallimastigales</taxon>
        <taxon>Neocallimastigaceae</taxon>
        <taxon>Anaeromyces</taxon>
    </lineage>
</organism>
<evidence type="ECO:0000259" key="7">
    <source>
        <dbReference type="Pfam" id="PF14656"/>
    </source>
</evidence>
<sequence>MNNNDNTINSNEQSVAINTLENKNIKKVTFNSKNVHEPQLLFLGRVPVDTFSPTTPIDPEILNKKKEMEGRWEGSGIWDFGNIYKNTLEQQEAPKFSVSQNYIVCALKHKFIILEQKTPYLPGYSTETTLEATPISESSNNSIDLNYYEPVATGGDSGKNDYITSVLCLPVLKSVQLSRNTNQHKKSNMFILVGYHSGYFKIYSITGKLIISYWLHSSPLIKIKIRSIGSQLYGPPDNDELILLYADKKVVIIDGLNLWYTLRSRTSIDGEKIDNMEGLSLPTLSYHKWEFNHQENITDIISLGPSNDMKKYPDEMTFSYEQKTTNSISRFIAVGSKPIVTYYAASENDESVSMASFMAKKVTSTMFSFAKSFWSSSHDVNSSNNSTSTKTKRQSLSSPITNDSYNSIQSSSNTLEQASTPATNMPAILFLSTDQERSSNNKINKMNSRKILSIIPSPPSPTTGRSSLAALTDSYGRVILLDLESCTIIRMWKGMRDAQCGWIESEINGDDEDLTKNQEFREKLASAQLLAESFDNINTSKNANLSKDTLPMSPSSSSLNNHRSKTHKRPVLFLAIYIARGILEIYHMRHGKRVAQFQVGTNQHLITSIYGIFGSSEAIQNKASNVVSDLEKPCCYLISSTTGDINKIIIPASCVVSDSLKRFICTLARKYQLLNESEKTRDHPYIQDIKTLIKDINGVTPKLDIFKCFSDKTPYLVQLDILEQIRKSSNIEEFSEPLTYINEHQDEANNVEFKAKCQLLFEESLLRKYQELVNWECKEEDTETTPELNAFLEDIKAHFPEYFENNNSINSMDIDETDLDSDLKKKSICGPQSFLNCFKYILTSQNDIRFILQSNLSNEELVKLAITLYSPLLKYPKCGQSWLKDIYSFFKLSLAELMNLFILWYDTLSFNNSSPSFKYNINSIISIFTVIQYYCNSSENISSFLQYIKSLQKPGLLLILSFMLKQFTKDMKKEVVESCITRLVDIRFLESHIEKDIFNEIKFHKNIILTTLMPRLIAKQQVYIFTHENTNKSYSQQLIEKFNPNPTLILQFTTIELIKEWNNNRDNIFFLQHIKLFIENIKDTAQKNALIVYIWIRYLANVLQSIHQIVDRSRKAPKDKILRRSLDMDSNIIKAFLRECYTILDQIELDDSKLSIKYIINQIINNRWDDFEDPKLNEWIITSGEESINQQFIIDHLLLIKILDLIFEYDYKFVRPSRFFTSDTPLCGSIFLTVPYHDSISDIKVMSERREFVIRTLEFDLDKAHEIGRDLNIESEVINRNYVMYLYESKRDEEAKEAIKNCQDTAAMGELLLLFIKHQLNTLIKLDPNQPLIQTFNNSFQKDTREWILNDKTISKYRMEIVNIREILNRYLNILLTIKELPVSLNSNHIINDCVKSIETALKIEDKE</sequence>
<dbReference type="STRING" id="1754192.A0A1Y1XLY7"/>
<dbReference type="Pfam" id="PF14655">
    <property type="entry name" value="RAB3GAP2_N"/>
    <property type="match status" value="1"/>
</dbReference>
<reference evidence="8 9" key="2">
    <citation type="submission" date="2016-08" db="EMBL/GenBank/DDBJ databases">
        <title>Pervasive Adenine N6-methylation of Active Genes in Fungi.</title>
        <authorList>
            <consortium name="DOE Joint Genome Institute"/>
            <person name="Mondo S.J."/>
            <person name="Dannebaum R.O."/>
            <person name="Kuo R.C."/>
            <person name="Labutti K."/>
            <person name="Haridas S."/>
            <person name="Kuo A."/>
            <person name="Salamov A."/>
            <person name="Ahrendt S.R."/>
            <person name="Lipzen A."/>
            <person name="Sullivan W."/>
            <person name="Andreopoulos W.B."/>
            <person name="Clum A."/>
            <person name="Lindquist E."/>
            <person name="Daum C."/>
            <person name="Ramamoorthy G.K."/>
            <person name="Gryganskyi A."/>
            <person name="Culley D."/>
            <person name="Magnuson J.K."/>
            <person name="James T.Y."/>
            <person name="O'Malley M.A."/>
            <person name="Stajich J.E."/>
            <person name="Spatafora J.W."/>
            <person name="Visel A."/>
            <person name="Grigoriev I.V."/>
        </authorList>
    </citation>
    <scope>NUCLEOTIDE SEQUENCE [LARGE SCALE GENOMIC DNA]</scope>
    <source>
        <strain evidence="8 9">S4</strain>
    </source>
</reference>
<evidence type="ECO:0000259" key="6">
    <source>
        <dbReference type="Pfam" id="PF14655"/>
    </source>
</evidence>
<dbReference type="InterPro" id="IPR029257">
    <property type="entry name" value="RAB3GAP2_C"/>
</dbReference>
<reference evidence="8 9" key="1">
    <citation type="submission" date="2016-08" db="EMBL/GenBank/DDBJ databases">
        <title>A Parts List for Fungal Cellulosomes Revealed by Comparative Genomics.</title>
        <authorList>
            <consortium name="DOE Joint Genome Institute"/>
            <person name="Haitjema C.H."/>
            <person name="Gilmore S.P."/>
            <person name="Henske J.K."/>
            <person name="Solomon K.V."/>
            <person name="De Groot R."/>
            <person name="Kuo A."/>
            <person name="Mondo S.J."/>
            <person name="Salamov A.A."/>
            <person name="Labutti K."/>
            <person name="Zhao Z."/>
            <person name="Chiniquy J."/>
            <person name="Barry K."/>
            <person name="Brewer H.M."/>
            <person name="Purvine S.O."/>
            <person name="Wright A.T."/>
            <person name="Boxma B."/>
            <person name="Van Alen T."/>
            <person name="Hackstein J.H."/>
            <person name="Baker S.E."/>
            <person name="Grigoriev I.V."/>
            <person name="O'Malley M.A."/>
        </authorList>
    </citation>
    <scope>NUCLEOTIDE SEQUENCE [LARGE SCALE GENOMIC DNA]</scope>
    <source>
        <strain evidence="8 9">S4</strain>
    </source>
</reference>
<protein>
    <recommendedName>
        <fullName evidence="10">Rab3-GAP regulatory subunit N-terminal domain-containing protein</fullName>
    </recommendedName>
</protein>
<feature type="compositionally biased region" description="Low complexity" evidence="5">
    <location>
        <begin position="546"/>
        <end position="561"/>
    </location>
</feature>
<feature type="region of interest" description="Disordered" evidence="5">
    <location>
        <begin position="376"/>
        <end position="420"/>
    </location>
</feature>
<gene>
    <name evidence="8" type="ORF">BCR32DRAFT_264773</name>
</gene>
<dbReference type="InterPro" id="IPR026059">
    <property type="entry name" value="Rab3GAP2"/>
</dbReference>